<dbReference type="PROSITE" id="PS51677">
    <property type="entry name" value="NODB"/>
    <property type="match status" value="1"/>
</dbReference>
<dbReference type="InterPro" id="IPR011330">
    <property type="entry name" value="Glyco_hydro/deAcase_b/a-brl"/>
</dbReference>
<evidence type="ECO:0000256" key="2">
    <source>
        <dbReference type="ARBA" id="ARBA00022729"/>
    </source>
</evidence>
<keyword evidence="4" id="KW-0378">Hydrolase</keyword>
<evidence type="ECO:0000259" key="3">
    <source>
        <dbReference type="PROSITE" id="PS51677"/>
    </source>
</evidence>
<dbReference type="Gene3D" id="3.20.20.370">
    <property type="entry name" value="Glycoside hydrolase/deacetylase"/>
    <property type="match status" value="1"/>
</dbReference>
<dbReference type="GO" id="GO:0016798">
    <property type="term" value="F:hydrolase activity, acting on glycosyl bonds"/>
    <property type="evidence" value="ECO:0007669"/>
    <property type="project" value="UniProtKB-KW"/>
</dbReference>
<keyword evidence="4" id="KW-0624">Polysaccharide degradation</keyword>
<dbReference type="PATRIC" id="fig|706587.4.peg.2124"/>
<evidence type="ECO:0000313" key="4">
    <source>
        <dbReference type="EMBL" id="AFM24557.1"/>
    </source>
</evidence>
<name>I4C4R6_DESTA</name>
<dbReference type="Pfam" id="PF17803">
    <property type="entry name" value="Cadherin_4"/>
    <property type="match status" value="5"/>
</dbReference>
<dbReference type="HOGENOM" id="CLU_243902_0_0_7"/>
<evidence type="ECO:0000256" key="1">
    <source>
        <dbReference type="ARBA" id="ARBA00004613"/>
    </source>
</evidence>
<accession>I4C4R6</accession>
<dbReference type="GO" id="GO:0045493">
    <property type="term" value="P:xylan catabolic process"/>
    <property type="evidence" value="ECO:0007669"/>
    <property type="project" value="UniProtKB-KW"/>
</dbReference>
<dbReference type="PANTHER" id="PTHR34216:SF3">
    <property type="entry name" value="POLY-BETA-1,6-N-ACETYL-D-GLUCOSAMINE N-DEACETYLASE"/>
    <property type="match status" value="1"/>
</dbReference>
<dbReference type="InterPro" id="IPR051398">
    <property type="entry name" value="Polysacch_Deacetylase"/>
</dbReference>
<dbReference type="Gene3D" id="2.60.40.10">
    <property type="entry name" value="Immunoglobulins"/>
    <property type="match status" value="1"/>
</dbReference>
<reference evidence="5" key="1">
    <citation type="submission" date="2012-06" db="EMBL/GenBank/DDBJ databases">
        <title>Complete sequence of chromosome of Desulfomonile tiedjei DSM 6799.</title>
        <authorList>
            <person name="Lucas S."/>
            <person name="Copeland A."/>
            <person name="Lapidus A."/>
            <person name="Glavina del Rio T."/>
            <person name="Dalin E."/>
            <person name="Tice H."/>
            <person name="Bruce D."/>
            <person name="Goodwin L."/>
            <person name="Pitluck S."/>
            <person name="Peters L."/>
            <person name="Ovchinnikova G."/>
            <person name="Zeytun A."/>
            <person name="Lu M."/>
            <person name="Kyrpides N."/>
            <person name="Mavromatis K."/>
            <person name="Ivanova N."/>
            <person name="Brettin T."/>
            <person name="Detter J.C."/>
            <person name="Han C."/>
            <person name="Larimer F."/>
            <person name="Land M."/>
            <person name="Hauser L."/>
            <person name="Markowitz V."/>
            <person name="Cheng J.-F."/>
            <person name="Hugenholtz P."/>
            <person name="Woyke T."/>
            <person name="Wu D."/>
            <person name="Spring S."/>
            <person name="Schroeder M."/>
            <person name="Brambilla E."/>
            <person name="Klenk H.-P."/>
            <person name="Eisen J.A."/>
        </authorList>
    </citation>
    <scope>NUCLEOTIDE SEQUENCE [LARGE SCALE GENOMIC DNA]</scope>
    <source>
        <strain evidence="5">ATCC 49306 / DSM 6799 / DCB-1</strain>
    </source>
</reference>
<sequence>MKIFPKLENWANREECGRRLILEQLEARIVLDGAVTDAQDVHDGTADTGQVDSLGWVYVDNGWWQEDNGSGWWWEEATGWFWNELTGWWVLNSGDFSYWYHGEHQFWAQEISTDAWFWWDDITDQIWEPAFTWFADQVNSEWMWVYNDWNGSHFYADDLQYFYQDHNDSAWSWFDAVNDAAWKPAFTWYVDGSGVQVFNDWHSSEYIWGNDFHYIQQHTSSYVNDAPLISVTGTQTVDEDTNLTIPSIYVFDVDSGNSLLEVTLSVQHGTLTLSTITDLVFISGGGTADALMVFQGTSSQINAALHDIVYRPDSNFYSSDALAIVVNDLGNSGSGGAQSVSESIPITVNAVNDAPWSDQIPNPSPVDEDFGIFEYNISSYFHDIDSVLSYSLGSVTYYDGLTLGNLVVDPSTGTVTFTNTPNSNGWAEIQIIGSDGQYTTSQTFTFTVNPVNDAPVAVDNSVTTQEDTSHIFITAEFGFSDVDARDQLQAVQITSLPTAGHLLLNGSDVALNQIISIADINAGNLTFMPDTGANGADYAHFQFKVSDGTVFSTAAYLMTINVSSVNNVPTGADNTIVMQEDTSHAFMAGEFGFSDVDTGDQLQAVRITSLPTAGHLLLNGTDVILNQIISIADINAGNLTFSPAPDANGTGYASFQFKVSDGIVFSNSAYAMTLNVTPVNDAPTGADNTVSMLEDTSHAFTAAEFGFSDVDTGDQLQAVQITSLPTVGNLKLNGINVTLNQIVSIADINAGNLTFSPAPDANSTGYASFQFKVSDGTAFSNSAYGMNLNVTPVNDAPTGADNTVSMLEDTSHAFTAAEFGFSDVDTGDQLQAVQITSLPTAGNLKLNGINVTLNQIVSIADINAGNLTFSPAPDANGTGYASFQFKVSDGTAFSTAAYIMTVDVDSSNHAPTGADNTVSMLEDTSHVFVATEFGFSDIDTGDQLQAVQITSLPTAGNLKLNGTNVTLNQIVTIADINAGHLTFSPVPDANGTGYTSFQFKVSDGTAFSNSAYAMTLDVTPVNDTPTATFQTITLTENAVTQVSLVADDGDPEVTQTLTYFLETVPANGALYLTQLDAQNGTNPLAAGASFTGGTLWYRSTLNNDADTSFMFHVRDDGGTANGANDTSASAVAAVTVTSDNQAPDAGNFGVSVNEDSVVTITGWNFTDAEGNQAQAIRITDLPDHGTLFIDANDNNQVDPGEAIALQSWQGGVTFTFDDGYLNNYQYAFPVLEQYGVEGVSLVVTGNVQQGLSDTMSWAQLLEMQAAGWEIGSHSMTHADLTTLTDSELIYELSESRNLLVEHGLTGTTFAYPYGAFDQRVAEFVAQYYEGCREAWGNDGITEIPGNPYKIYNRQVTHTTTPQEVIQWIDDAVANNQWLVLSFHGIVTGEASVYQYNVNDLETIVSYVSSHNIATPTISEALNNELSPISWADATTKLKYIGDQNYSGYDSFKYVVIDSAGSEGEMPDDAGTVIVTVHAVNDAPVNSLPVAQTTDVNTALTFSTVNNNAISISDVDARTDAIEVQLTVTEGTLTLGGTTGLSFTAGDGTADSTMTFTGKIASVNEAFQGMSYTPTTDYSGDAVFRIVTNDLGNNPSGEQLDTDELGITVRR</sequence>
<dbReference type="SUPFAM" id="SSF88713">
    <property type="entry name" value="Glycoside hydrolase/deacetylase"/>
    <property type="match status" value="1"/>
</dbReference>
<dbReference type="RefSeq" id="WP_014809703.1">
    <property type="nucleotide sequence ID" value="NC_018025.1"/>
</dbReference>
<dbReference type="Gene3D" id="2.80.10.50">
    <property type="match status" value="1"/>
</dbReference>
<dbReference type="Proteomes" id="UP000006055">
    <property type="component" value="Chromosome"/>
</dbReference>
<dbReference type="GO" id="GO:0016810">
    <property type="term" value="F:hydrolase activity, acting on carbon-nitrogen (but not peptide) bonds"/>
    <property type="evidence" value="ECO:0007669"/>
    <property type="project" value="InterPro"/>
</dbReference>
<keyword evidence="4" id="KW-0119">Carbohydrate metabolism</keyword>
<evidence type="ECO:0000313" key="5">
    <source>
        <dbReference type="Proteomes" id="UP000006055"/>
    </source>
</evidence>
<keyword evidence="5" id="KW-1185">Reference proteome</keyword>
<keyword evidence="4" id="KW-0326">Glycosidase</keyword>
<dbReference type="Pfam" id="PF01522">
    <property type="entry name" value="Polysacc_deac_1"/>
    <property type="match status" value="1"/>
</dbReference>
<dbReference type="EMBL" id="CP003360">
    <property type="protein sequence ID" value="AFM24557.1"/>
    <property type="molecule type" value="Genomic_DNA"/>
</dbReference>
<keyword evidence="4" id="KW-0858">Xylan degradation</keyword>
<dbReference type="InterPro" id="IPR002509">
    <property type="entry name" value="NODB_dom"/>
</dbReference>
<dbReference type="KEGG" id="dti:Desti_1849"/>
<organism evidence="4 5">
    <name type="scientific">Desulfomonile tiedjei (strain ATCC 49306 / DSM 6799 / DCB-1)</name>
    <dbReference type="NCBI Taxonomy" id="706587"/>
    <lineage>
        <taxon>Bacteria</taxon>
        <taxon>Pseudomonadati</taxon>
        <taxon>Thermodesulfobacteriota</taxon>
        <taxon>Desulfomonilia</taxon>
        <taxon>Desulfomonilales</taxon>
        <taxon>Desulfomonilaceae</taxon>
        <taxon>Desulfomonile</taxon>
    </lineage>
</organism>
<dbReference type="NCBIfam" id="NF012211">
    <property type="entry name" value="tand_rpt_95"/>
    <property type="match status" value="1"/>
</dbReference>
<gene>
    <name evidence="4" type="ordered locus">Desti_1849</name>
</gene>
<dbReference type="InterPro" id="IPR013783">
    <property type="entry name" value="Ig-like_fold"/>
</dbReference>
<comment type="subcellular location">
    <subcellularLocation>
        <location evidence="1">Secreted</location>
    </subcellularLocation>
</comment>
<dbReference type="STRING" id="706587.Desti_1849"/>
<dbReference type="GO" id="GO:0005576">
    <property type="term" value="C:extracellular region"/>
    <property type="evidence" value="ECO:0007669"/>
    <property type="project" value="UniProtKB-SubCell"/>
</dbReference>
<keyword evidence="2" id="KW-0732">Signal</keyword>
<dbReference type="CDD" id="cd10970">
    <property type="entry name" value="CE4_DAC_u1_6s"/>
    <property type="match status" value="1"/>
</dbReference>
<feature type="domain" description="NodB homology" evidence="3">
    <location>
        <begin position="1210"/>
        <end position="1415"/>
    </location>
</feature>
<dbReference type="InterPro" id="IPR040853">
    <property type="entry name" value="RapA2_cadherin-like"/>
</dbReference>
<dbReference type="PANTHER" id="PTHR34216">
    <property type="match status" value="1"/>
</dbReference>
<proteinExistence type="predicted"/>
<dbReference type="eggNOG" id="COG0726">
    <property type="taxonomic scope" value="Bacteria"/>
</dbReference>
<protein>
    <submittedName>
        <fullName evidence="4">Putative xylanase/chitin deacetylase</fullName>
    </submittedName>
</protein>